<dbReference type="KEGG" id="rtc:APU90_07925"/>
<dbReference type="SUPFAM" id="SSF46785">
    <property type="entry name" value="Winged helix' DNA-binding domain"/>
    <property type="match status" value="1"/>
</dbReference>
<gene>
    <name evidence="6" type="ORF">C5C51_08950</name>
    <name evidence="5" type="ORF">VT73_00035</name>
</gene>
<dbReference type="PROSITE" id="PS50987">
    <property type="entry name" value="HTH_ARSR_2"/>
    <property type="match status" value="1"/>
</dbReference>
<keyword evidence="1" id="KW-0805">Transcription regulation</keyword>
<dbReference type="InterPro" id="IPR051011">
    <property type="entry name" value="Metal_resp_trans_reg"/>
</dbReference>
<proteinExistence type="predicted"/>
<reference evidence="6 8" key="2">
    <citation type="submission" date="2018-02" db="EMBL/GenBank/DDBJ databases">
        <title>Bacteriophage NCPPB3778 and a type I-E CRISPR drive the evolution of the US Biological Select Agent, Rathayibacter toxicus.</title>
        <authorList>
            <person name="Davis E.W.II."/>
            <person name="Tabima J.F."/>
            <person name="Weisberg A.J."/>
            <person name="Lopes L.D."/>
            <person name="Wiseman M.S."/>
            <person name="Wiseman M.S."/>
            <person name="Pupko T."/>
            <person name="Belcher M.S."/>
            <person name="Sechler A.J."/>
            <person name="Tancos M.A."/>
            <person name="Schroeder B.K."/>
            <person name="Murray T.D."/>
            <person name="Luster D.G."/>
            <person name="Schneider W.L."/>
            <person name="Rogers E."/>
            <person name="Andreote F.D."/>
            <person name="Grunwald N.J."/>
            <person name="Putnam M.L."/>
            <person name="Chang J.H."/>
        </authorList>
    </citation>
    <scope>NUCLEOTIDE SEQUENCE [LARGE SCALE GENOMIC DNA]</scope>
    <source>
        <strain evidence="6 8">FH99</strain>
    </source>
</reference>
<evidence type="ECO:0000256" key="1">
    <source>
        <dbReference type="ARBA" id="ARBA00023015"/>
    </source>
</evidence>
<reference evidence="5 7" key="1">
    <citation type="submission" date="2015-04" db="EMBL/GenBank/DDBJ databases">
        <title>Draft genome sequence of Rathayibacter toxicus strain FH-142 (AKA 70134 or CS 32), a Western Australian isolate.</title>
        <authorList>
            <consortium name="Consortium for Microbial Forensics and Genomics (microFORGE)"/>
            <person name="Knight B.M."/>
            <person name="Roberts D.P."/>
            <person name="Lin D."/>
            <person name="Hari K."/>
            <person name="Fletcher J."/>
            <person name="Melcher U."/>
            <person name="Blagden T."/>
            <person name="Luster D.G."/>
            <person name="Sechler A.J."/>
            <person name="Schneider W.L."/>
            <person name="Winegar R.A."/>
        </authorList>
    </citation>
    <scope>NUCLEOTIDE SEQUENCE [LARGE SCALE GENOMIC DNA]</scope>
    <source>
        <strain evidence="5 7">FH142</strain>
    </source>
</reference>
<dbReference type="eggNOG" id="COG0640">
    <property type="taxonomic scope" value="Bacteria"/>
</dbReference>
<sequence length="101" mass="11233">MHLCLYEHVTEDLEPAAELFKVLSSATRLRLLRTLAEEVSTVSRLAERSGLAQPLVSQHLRTLRSAGLVSVERVGREAHYSVADTHVTHIVEDAVHHSRGD</sequence>
<protein>
    <submittedName>
        <fullName evidence="5">ArsR family transcriptional regulator</fullName>
    </submittedName>
</protein>
<keyword evidence="7" id="KW-1185">Reference proteome</keyword>
<dbReference type="GO" id="GO:0003700">
    <property type="term" value="F:DNA-binding transcription factor activity"/>
    <property type="evidence" value="ECO:0007669"/>
    <property type="project" value="InterPro"/>
</dbReference>
<dbReference type="PANTHER" id="PTHR43132:SF8">
    <property type="entry name" value="HTH-TYPE TRANSCRIPTIONAL REGULATOR KMTR"/>
    <property type="match status" value="1"/>
</dbReference>
<dbReference type="InterPro" id="IPR036388">
    <property type="entry name" value="WH-like_DNA-bd_sf"/>
</dbReference>
<evidence type="ECO:0000256" key="2">
    <source>
        <dbReference type="ARBA" id="ARBA00023125"/>
    </source>
</evidence>
<dbReference type="GO" id="GO:0003677">
    <property type="term" value="F:DNA binding"/>
    <property type="evidence" value="ECO:0007669"/>
    <property type="project" value="UniProtKB-KW"/>
</dbReference>
<dbReference type="EMBL" id="PSWU01000013">
    <property type="protein sequence ID" value="PPI13830.1"/>
    <property type="molecule type" value="Genomic_DNA"/>
</dbReference>
<dbReference type="InterPro" id="IPR036390">
    <property type="entry name" value="WH_DNA-bd_sf"/>
</dbReference>
<dbReference type="PRINTS" id="PR00778">
    <property type="entry name" value="HTHARSR"/>
</dbReference>
<dbReference type="Pfam" id="PF01022">
    <property type="entry name" value="HTH_5"/>
    <property type="match status" value="1"/>
</dbReference>
<name>A0A0U1PVU6_9MICO</name>
<keyword evidence="2" id="KW-0238">DNA-binding</keyword>
<dbReference type="InterPro" id="IPR011991">
    <property type="entry name" value="ArsR-like_HTH"/>
</dbReference>
<dbReference type="STRING" id="145458.APU90_07925"/>
<dbReference type="AlphaFoldDB" id="A0A0U1PVU6"/>
<evidence type="ECO:0000259" key="4">
    <source>
        <dbReference type="PROSITE" id="PS50987"/>
    </source>
</evidence>
<comment type="caution">
    <text evidence="5">The sequence shown here is derived from an EMBL/GenBank/DDBJ whole genome shotgun (WGS) entry which is preliminary data.</text>
</comment>
<dbReference type="Proteomes" id="UP000052979">
    <property type="component" value="Unassembled WGS sequence"/>
</dbReference>
<dbReference type="NCBIfam" id="NF033788">
    <property type="entry name" value="HTH_metalloreg"/>
    <property type="match status" value="1"/>
</dbReference>
<evidence type="ECO:0000313" key="6">
    <source>
        <dbReference type="EMBL" id="PPI13830.1"/>
    </source>
</evidence>
<dbReference type="CDD" id="cd00090">
    <property type="entry name" value="HTH_ARSR"/>
    <property type="match status" value="1"/>
</dbReference>
<keyword evidence="3" id="KW-0804">Transcription</keyword>
<evidence type="ECO:0000313" key="5">
    <source>
        <dbReference type="EMBL" id="KKM47289.1"/>
    </source>
</evidence>
<evidence type="ECO:0000313" key="8">
    <source>
        <dbReference type="Proteomes" id="UP000237966"/>
    </source>
</evidence>
<organism evidence="5 7">
    <name type="scientific">Rathayibacter toxicus</name>
    <dbReference type="NCBI Taxonomy" id="145458"/>
    <lineage>
        <taxon>Bacteria</taxon>
        <taxon>Bacillati</taxon>
        <taxon>Actinomycetota</taxon>
        <taxon>Actinomycetes</taxon>
        <taxon>Micrococcales</taxon>
        <taxon>Microbacteriaceae</taxon>
        <taxon>Rathayibacter</taxon>
    </lineage>
</organism>
<dbReference type="InterPro" id="IPR001845">
    <property type="entry name" value="HTH_ArsR_DNA-bd_dom"/>
</dbReference>
<evidence type="ECO:0000256" key="3">
    <source>
        <dbReference type="ARBA" id="ARBA00023163"/>
    </source>
</evidence>
<feature type="domain" description="HTH arsR-type" evidence="4">
    <location>
        <begin position="8"/>
        <end position="101"/>
    </location>
</feature>
<accession>A0A0U1PVU6</accession>
<dbReference type="EMBL" id="LBFI01000001">
    <property type="protein sequence ID" value="KKM47289.1"/>
    <property type="molecule type" value="Genomic_DNA"/>
</dbReference>
<dbReference type="OrthoDB" id="3232131at2"/>
<dbReference type="SMART" id="SM00418">
    <property type="entry name" value="HTH_ARSR"/>
    <property type="match status" value="1"/>
</dbReference>
<evidence type="ECO:0000313" key="7">
    <source>
        <dbReference type="Proteomes" id="UP000052979"/>
    </source>
</evidence>
<dbReference type="PANTHER" id="PTHR43132">
    <property type="entry name" value="ARSENICAL RESISTANCE OPERON REPRESSOR ARSR-RELATED"/>
    <property type="match status" value="1"/>
</dbReference>
<dbReference type="Gene3D" id="1.10.10.10">
    <property type="entry name" value="Winged helix-like DNA-binding domain superfamily/Winged helix DNA-binding domain"/>
    <property type="match status" value="1"/>
</dbReference>
<dbReference type="Proteomes" id="UP000237966">
    <property type="component" value="Unassembled WGS sequence"/>
</dbReference>